<gene>
    <name evidence="2" type="ORF">SI7747_UN021647</name>
</gene>
<evidence type="ECO:0000256" key="1">
    <source>
        <dbReference type="SAM" id="MobiDB-lite"/>
    </source>
</evidence>
<dbReference type="Proteomes" id="UP001189122">
    <property type="component" value="Unassembled WGS sequence"/>
</dbReference>
<proteinExistence type="predicted"/>
<name>A0ABN7EBL8_SPIIN</name>
<dbReference type="EMBL" id="CACRZD030000273">
    <property type="protein sequence ID" value="CAA6675305.1"/>
    <property type="molecule type" value="Genomic_DNA"/>
</dbReference>
<evidence type="ECO:0000313" key="2">
    <source>
        <dbReference type="EMBL" id="CAA6675305.1"/>
    </source>
</evidence>
<feature type="region of interest" description="Disordered" evidence="1">
    <location>
        <begin position="122"/>
        <end position="146"/>
    </location>
</feature>
<dbReference type="InterPro" id="IPR011042">
    <property type="entry name" value="6-blade_b-propeller_TolB-like"/>
</dbReference>
<dbReference type="PANTHER" id="PTHR10426:SF88">
    <property type="entry name" value="ADIPOCYTE PLASMA MEMBRANE-ASSOCIATED PROTEIN HEMOMUCIN-RELATED"/>
    <property type="match status" value="1"/>
</dbReference>
<reference evidence="3" key="1">
    <citation type="journal article" date="2020" name="Sci. Rep.">
        <title>Chromosome-scale genome assembly for the duckweed Spirodela intermedia, integrating cytogenetic maps, PacBio and Oxford Nanopore libraries.</title>
        <authorList>
            <person name="Hoang P.T.N."/>
            <person name="Fiebig A."/>
            <person name="Novak P."/>
            <person name="Macas J."/>
            <person name="Cao H.X."/>
            <person name="Stepanenko A."/>
            <person name="Chen G."/>
            <person name="Borisjuk N."/>
            <person name="Scholz U."/>
            <person name="Schubert I."/>
        </authorList>
    </citation>
    <scope>NUCLEOTIDE SEQUENCE [LARGE SCALE GENOMIC DNA]</scope>
</reference>
<protein>
    <submittedName>
        <fullName evidence="2">Uncharacterized protein</fullName>
    </submittedName>
</protein>
<dbReference type="SUPFAM" id="SSF63829">
    <property type="entry name" value="Calcium-dependent phosphotriesterase"/>
    <property type="match status" value="1"/>
</dbReference>
<evidence type="ECO:0000313" key="3">
    <source>
        <dbReference type="Proteomes" id="UP001189122"/>
    </source>
</evidence>
<comment type="caution">
    <text evidence="2">The sequence shown here is derived from an EMBL/GenBank/DDBJ whole genome shotgun (WGS) entry which is preliminary data.</text>
</comment>
<dbReference type="PANTHER" id="PTHR10426">
    <property type="entry name" value="STRICTOSIDINE SYNTHASE-RELATED"/>
    <property type="match status" value="1"/>
</dbReference>
<dbReference type="Gene3D" id="2.120.10.30">
    <property type="entry name" value="TolB, C-terminal domain"/>
    <property type="match status" value="1"/>
</dbReference>
<accession>A0ABN7EBL8</accession>
<sequence>MLDIMEGRSHGRLMSSDSATARTEVLLGGLYIPTASPCRRIKTRRCRRYHVLGEKKGAVDHFVDSLPGFPDNIRYEDEGHFWIAFSVGKSKSWDLILRYPMLRKMAVVSSKLADFPHHSSPSYALVSSGADDNTKKVGARLTNKVK</sequence>
<keyword evidence="3" id="KW-1185">Reference proteome</keyword>
<organism evidence="2 3">
    <name type="scientific">Spirodela intermedia</name>
    <name type="common">Intermediate duckweed</name>
    <dbReference type="NCBI Taxonomy" id="51605"/>
    <lineage>
        <taxon>Eukaryota</taxon>
        <taxon>Viridiplantae</taxon>
        <taxon>Streptophyta</taxon>
        <taxon>Embryophyta</taxon>
        <taxon>Tracheophyta</taxon>
        <taxon>Spermatophyta</taxon>
        <taxon>Magnoliopsida</taxon>
        <taxon>Liliopsida</taxon>
        <taxon>Araceae</taxon>
        <taxon>Lemnoideae</taxon>
        <taxon>Spirodela</taxon>
    </lineage>
</organism>